<dbReference type="PROSITE" id="PS51782">
    <property type="entry name" value="LYSM"/>
    <property type="match status" value="1"/>
</dbReference>
<proteinExistence type="inferred from homology"/>
<evidence type="ECO:0000256" key="2">
    <source>
        <dbReference type="ARBA" id="ARBA00023026"/>
    </source>
</evidence>
<name>A0A9P1HBB3_9PEZI</name>
<dbReference type="AlphaFoldDB" id="A0A9P1HBB3"/>
<evidence type="ECO:0000313" key="7">
    <source>
        <dbReference type="Proteomes" id="UP000838763"/>
    </source>
</evidence>
<evidence type="ECO:0000256" key="1">
    <source>
        <dbReference type="ARBA" id="ARBA00022669"/>
    </source>
</evidence>
<evidence type="ECO:0000259" key="5">
    <source>
        <dbReference type="PROSITE" id="PS51782"/>
    </source>
</evidence>
<feature type="domain" description="LysM" evidence="5">
    <location>
        <begin position="27"/>
        <end position="72"/>
    </location>
</feature>
<dbReference type="Pfam" id="PF01476">
    <property type="entry name" value="LysM"/>
    <property type="match status" value="1"/>
</dbReference>
<comment type="similarity">
    <text evidence="3">Belongs to the secreted LysM effector family.</text>
</comment>
<evidence type="ECO:0000256" key="4">
    <source>
        <dbReference type="SAM" id="MobiDB-lite"/>
    </source>
</evidence>
<keyword evidence="7" id="KW-1185">Reference proteome</keyword>
<dbReference type="GO" id="GO:0008061">
    <property type="term" value="F:chitin binding"/>
    <property type="evidence" value="ECO:0007669"/>
    <property type="project" value="UniProtKB-KW"/>
</dbReference>
<protein>
    <recommendedName>
        <fullName evidence="5">LysM domain-containing protein</fullName>
    </recommendedName>
</protein>
<dbReference type="InterPro" id="IPR018392">
    <property type="entry name" value="LysM"/>
</dbReference>
<feature type="region of interest" description="Disordered" evidence="4">
    <location>
        <begin position="288"/>
        <end position="328"/>
    </location>
</feature>
<comment type="caution">
    <text evidence="6">The sequence shown here is derived from an EMBL/GenBank/DDBJ whole genome shotgun (WGS) entry which is preliminary data.</text>
</comment>
<evidence type="ECO:0000256" key="3">
    <source>
        <dbReference type="ARBA" id="ARBA00044955"/>
    </source>
</evidence>
<dbReference type="Gene3D" id="3.10.350.10">
    <property type="entry name" value="LysM domain"/>
    <property type="match status" value="1"/>
</dbReference>
<dbReference type="SMART" id="SM00257">
    <property type="entry name" value="LysM"/>
    <property type="match status" value="1"/>
</dbReference>
<keyword evidence="2" id="KW-0843">Virulence</keyword>
<keyword evidence="1" id="KW-0147">Chitin-binding</keyword>
<dbReference type="InterPro" id="IPR036779">
    <property type="entry name" value="LysM_dom_sf"/>
</dbReference>
<dbReference type="SUPFAM" id="SSF54106">
    <property type="entry name" value="LysM domain"/>
    <property type="match status" value="1"/>
</dbReference>
<feature type="compositionally biased region" description="Low complexity" evidence="4">
    <location>
        <begin position="289"/>
        <end position="305"/>
    </location>
</feature>
<gene>
    <name evidence="6" type="ORF">PPNO1_LOCUS8691</name>
</gene>
<dbReference type="PANTHER" id="PTHR34997">
    <property type="entry name" value="AM15"/>
    <property type="match status" value="1"/>
</dbReference>
<dbReference type="CDD" id="cd00118">
    <property type="entry name" value="LysM"/>
    <property type="match status" value="1"/>
</dbReference>
<accession>A0A9P1HBB3</accession>
<dbReference type="InterPro" id="IPR052210">
    <property type="entry name" value="LysM1-like"/>
</dbReference>
<dbReference type="Proteomes" id="UP000838763">
    <property type="component" value="Unassembled WGS sequence"/>
</dbReference>
<dbReference type="EMBL" id="CALLCH030000019">
    <property type="protein sequence ID" value="CAI4219121.1"/>
    <property type="molecule type" value="Genomic_DNA"/>
</dbReference>
<organism evidence="6 7">
    <name type="scientific">Parascedosporium putredinis</name>
    <dbReference type="NCBI Taxonomy" id="1442378"/>
    <lineage>
        <taxon>Eukaryota</taxon>
        <taxon>Fungi</taxon>
        <taxon>Dikarya</taxon>
        <taxon>Ascomycota</taxon>
        <taxon>Pezizomycotina</taxon>
        <taxon>Sordariomycetes</taxon>
        <taxon>Hypocreomycetidae</taxon>
        <taxon>Microascales</taxon>
        <taxon>Microascaceae</taxon>
        <taxon>Parascedosporium</taxon>
    </lineage>
</organism>
<evidence type="ECO:0000313" key="6">
    <source>
        <dbReference type="EMBL" id="CAI4219121.1"/>
    </source>
</evidence>
<reference evidence="6" key="1">
    <citation type="submission" date="2022-11" db="EMBL/GenBank/DDBJ databases">
        <authorList>
            <person name="Scott C."/>
            <person name="Bruce N."/>
        </authorList>
    </citation>
    <scope>NUCLEOTIDE SEQUENCE</scope>
</reference>
<dbReference type="PANTHER" id="PTHR34997:SF1">
    <property type="entry name" value="PEPTIDOGLYCAN-BINDING LYSIN DOMAIN"/>
    <property type="match status" value="1"/>
</dbReference>
<feature type="compositionally biased region" description="Pro residues" evidence="4">
    <location>
        <begin position="318"/>
        <end position="328"/>
    </location>
</feature>
<dbReference type="OrthoDB" id="5985073at2759"/>
<sequence>MAGYDIVTPPPYALSTPDPVPLPTCERSYVVASGDSCESVALANSVSVHGIVSRNALAADCRDLRPGRTICLPDTCTIHRVSRTDSCSSLGETYGGITPPGGKIEAGSGDTIDEAVPAPLILIRVRPTRSAEGGTRWFSKTPALLFHRISIAQLRVWNPSLSHDLSLCKLEPDLFYCVSKEEFEEPPFDDGSTFCIREYPVDKIPAGTHPRCNCFTLVNSDLYGETCAEIAGYTKVGLSRLLELNSWLAPPKSCEEELLRDVQDVEDSNGEIHRLLCLGTIDEYPELPLPDFSSSPSSTLAIPSSTQPPLPGTTTTAPGPPSPLSREQ</sequence>